<protein>
    <submittedName>
        <fullName evidence="3">Putative membrane protein</fullName>
    </submittedName>
</protein>
<keyword evidence="1" id="KW-0732">Signal</keyword>
<dbReference type="InterPro" id="IPR025419">
    <property type="entry name" value="DUF4142"/>
</dbReference>
<dbReference type="Pfam" id="PF13628">
    <property type="entry name" value="DUF4142"/>
    <property type="match status" value="1"/>
</dbReference>
<dbReference type="STRING" id="198092.SAMN02745194_00229"/>
<organism evidence="3 4">
    <name type="scientific">Muricoccus roseus</name>
    <dbReference type="NCBI Taxonomy" id="198092"/>
    <lineage>
        <taxon>Bacteria</taxon>
        <taxon>Pseudomonadati</taxon>
        <taxon>Pseudomonadota</taxon>
        <taxon>Alphaproteobacteria</taxon>
        <taxon>Acetobacterales</taxon>
        <taxon>Roseomonadaceae</taxon>
        <taxon>Muricoccus</taxon>
    </lineage>
</organism>
<reference evidence="3 4" key="1">
    <citation type="submission" date="2016-11" db="EMBL/GenBank/DDBJ databases">
        <authorList>
            <person name="Jaros S."/>
            <person name="Januszkiewicz K."/>
            <person name="Wedrychowicz H."/>
        </authorList>
    </citation>
    <scope>NUCLEOTIDE SEQUENCE [LARGE SCALE GENOMIC DNA]</scope>
    <source>
        <strain evidence="3 4">DSM 14916</strain>
    </source>
</reference>
<sequence length="181" mass="19031">MIDRRALGVILAGAGLAGCTATAQPPGMVPPVPQGSIGAAPSRLRLQAIQGGAFLMQTAQLGATKAQRADLRRFAPFEVSEQQGLVQAFGLLGEAVPPPPPPAEKAAMLQQLQAASGMQFDQLFVAAQVQGHQEALTTYLAMAEDSAAPAADRAIALLAVDRIREHLTYLQASTQGRRLRR</sequence>
<dbReference type="AlphaFoldDB" id="A0A1M6ARS8"/>
<feature type="chain" id="PRO_5009915853" evidence="1">
    <location>
        <begin position="24"/>
        <end position="181"/>
    </location>
</feature>
<keyword evidence="4" id="KW-1185">Reference proteome</keyword>
<evidence type="ECO:0000313" key="3">
    <source>
        <dbReference type="EMBL" id="SHI39165.1"/>
    </source>
</evidence>
<evidence type="ECO:0000313" key="4">
    <source>
        <dbReference type="Proteomes" id="UP000184387"/>
    </source>
</evidence>
<feature type="domain" description="DUF4142" evidence="2">
    <location>
        <begin position="47"/>
        <end position="169"/>
    </location>
</feature>
<dbReference type="OrthoDB" id="7281440at2"/>
<evidence type="ECO:0000256" key="1">
    <source>
        <dbReference type="SAM" id="SignalP"/>
    </source>
</evidence>
<accession>A0A1M6ARS8</accession>
<feature type="signal peptide" evidence="1">
    <location>
        <begin position="1"/>
        <end position="23"/>
    </location>
</feature>
<proteinExistence type="predicted"/>
<gene>
    <name evidence="3" type="ORF">SAMN02745194_00229</name>
</gene>
<name>A0A1M6ARS8_9PROT</name>
<dbReference type="PROSITE" id="PS51257">
    <property type="entry name" value="PROKAR_LIPOPROTEIN"/>
    <property type="match status" value="1"/>
</dbReference>
<dbReference type="Proteomes" id="UP000184387">
    <property type="component" value="Unassembled WGS sequence"/>
</dbReference>
<dbReference type="RefSeq" id="WP_073130470.1">
    <property type="nucleotide sequence ID" value="NZ_FQZF01000002.1"/>
</dbReference>
<dbReference type="EMBL" id="FQZF01000002">
    <property type="protein sequence ID" value="SHI39165.1"/>
    <property type="molecule type" value="Genomic_DNA"/>
</dbReference>
<evidence type="ECO:0000259" key="2">
    <source>
        <dbReference type="Pfam" id="PF13628"/>
    </source>
</evidence>